<sequence>MQDPAFLSMINKSQINSFWENWLLRVPKLFLGVEVDKLVTALDSLENDWAGTMPGWSSSSRLAPRWMLTRNSPWTAWNNGVRLQRMA</sequence>
<proteinExistence type="predicted"/>
<dbReference type="Proteomes" id="UP000247465">
    <property type="component" value="Chromosome"/>
</dbReference>
<accession>A0A2Z4AEV6</accession>
<dbReference type="EMBL" id="CP029803">
    <property type="protein sequence ID" value="AWT60015.1"/>
    <property type="molecule type" value="Genomic_DNA"/>
</dbReference>
<dbReference type="KEGG" id="mtar:DF168_01214"/>
<organism evidence="1 2">
    <name type="scientific">Candidatus Moanibacter tarae</name>
    <dbReference type="NCBI Taxonomy" id="2200854"/>
    <lineage>
        <taxon>Bacteria</taxon>
        <taxon>Pseudomonadati</taxon>
        <taxon>Verrucomicrobiota</taxon>
        <taxon>Opitutia</taxon>
        <taxon>Puniceicoccales</taxon>
        <taxon>Puniceicoccales incertae sedis</taxon>
        <taxon>Candidatus Moanibacter</taxon>
    </lineage>
</organism>
<evidence type="ECO:0000313" key="1">
    <source>
        <dbReference type="EMBL" id="AWT60015.1"/>
    </source>
</evidence>
<dbReference type="AlphaFoldDB" id="A0A2Z4AEV6"/>
<name>A0A2Z4AEV6_9BACT</name>
<protein>
    <submittedName>
        <fullName evidence="1">Uncharacterized protein</fullName>
    </submittedName>
</protein>
<evidence type="ECO:0000313" key="2">
    <source>
        <dbReference type="Proteomes" id="UP000247465"/>
    </source>
</evidence>
<gene>
    <name evidence="1" type="ORF">DF168_01214</name>
</gene>
<reference evidence="1 2" key="1">
    <citation type="submission" date="2018-06" db="EMBL/GenBank/DDBJ databases">
        <title>Draft Genome Sequence of a Novel Marine Bacterium Related to the Verrucomicrobia.</title>
        <authorList>
            <person name="Vosseberg J."/>
            <person name="Martijn J."/>
            <person name="Ettema T.J.G."/>
        </authorList>
    </citation>
    <scope>NUCLEOTIDE SEQUENCE [LARGE SCALE GENOMIC DNA]</scope>
    <source>
        <strain evidence="1">TARA_B100001123</strain>
    </source>
</reference>